<evidence type="ECO:0000313" key="6">
    <source>
        <dbReference type="Ensembl" id="ENSENLP00000035576.1"/>
    </source>
</evidence>
<evidence type="ECO:0000256" key="1">
    <source>
        <dbReference type="ARBA" id="ARBA00004370"/>
    </source>
</evidence>
<dbReference type="AlphaFoldDB" id="A0A665VV69"/>
<dbReference type="Proteomes" id="UP000472264">
    <property type="component" value="Chromosome 9"/>
</dbReference>
<dbReference type="Ensembl" id="ENSENLT00000036532.1">
    <property type="protein sequence ID" value="ENSENLP00000035576.1"/>
    <property type="gene ID" value="ENSENLG00000015534.1"/>
</dbReference>
<keyword evidence="3" id="KW-0202">Cytokine</keyword>
<dbReference type="InParanoid" id="A0A665VV69"/>
<sequence>MIDFDKLELVLFLSPNGNNTAGKYLHWESEEGNAHCRGGFIYSQGELVVPREGFYRVFLQITYNHGGKECVDDELNLLISVGYKANSYPGSITLLEAVDTVSCELKTWTKTLYTAGSFFLETNSTLHVTSTYTELIVQRESQVFFGAELSQ</sequence>
<dbReference type="SUPFAM" id="SSF49842">
    <property type="entry name" value="TNF-like"/>
    <property type="match status" value="1"/>
</dbReference>
<feature type="domain" description="THD" evidence="5">
    <location>
        <begin position="5"/>
        <end position="150"/>
    </location>
</feature>
<dbReference type="PANTHER" id="PTHR11471">
    <property type="entry name" value="TUMOR NECROSIS FACTOR FAMILY MEMBER"/>
    <property type="match status" value="1"/>
</dbReference>
<comment type="subcellular location">
    <subcellularLocation>
        <location evidence="1">Membrane</location>
    </subcellularLocation>
</comment>
<organism evidence="6 7">
    <name type="scientific">Echeneis naucrates</name>
    <name type="common">Live sharksucker</name>
    <dbReference type="NCBI Taxonomy" id="173247"/>
    <lineage>
        <taxon>Eukaryota</taxon>
        <taxon>Metazoa</taxon>
        <taxon>Chordata</taxon>
        <taxon>Craniata</taxon>
        <taxon>Vertebrata</taxon>
        <taxon>Euteleostomi</taxon>
        <taxon>Actinopterygii</taxon>
        <taxon>Neopterygii</taxon>
        <taxon>Teleostei</taxon>
        <taxon>Neoteleostei</taxon>
        <taxon>Acanthomorphata</taxon>
        <taxon>Carangaria</taxon>
        <taxon>Carangiformes</taxon>
        <taxon>Echeneidae</taxon>
        <taxon>Echeneis</taxon>
    </lineage>
</organism>
<dbReference type="GO" id="GO:0005125">
    <property type="term" value="F:cytokine activity"/>
    <property type="evidence" value="ECO:0007669"/>
    <property type="project" value="UniProtKB-KW"/>
</dbReference>
<reference evidence="6" key="3">
    <citation type="submission" date="2025-09" db="UniProtKB">
        <authorList>
            <consortium name="Ensembl"/>
        </authorList>
    </citation>
    <scope>IDENTIFICATION</scope>
</reference>
<dbReference type="Pfam" id="PF00229">
    <property type="entry name" value="TNF"/>
    <property type="match status" value="1"/>
</dbReference>
<evidence type="ECO:0000256" key="2">
    <source>
        <dbReference type="ARBA" id="ARBA00008670"/>
    </source>
</evidence>
<dbReference type="CDD" id="cd00184">
    <property type="entry name" value="TNF"/>
    <property type="match status" value="1"/>
</dbReference>
<dbReference type="GO" id="GO:0005615">
    <property type="term" value="C:extracellular space"/>
    <property type="evidence" value="ECO:0007669"/>
    <property type="project" value="UniProtKB-KW"/>
</dbReference>
<keyword evidence="4" id="KW-0472">Membrane</keyword>
<keyword evidence="7" id="KW-1185">Reference proteome</keyword>
<evidence type="ECO:0000256" key="4">
    <source>
        <dbReference type="ARBA" id="ARBA00023136"/>
    </source>
</evidence>
<dbReference type="OMA" id="NGQYLQW"/>
<protein>
    <recommendedName>
        <fullName evidence="5">THD domain-containing protein</fullName>
    </recommendedName>
</protein>
<proteinExistence type="inferred from homology"/>
<reference evidence="6" key="1">
    <citation type="submission" date="2021-04" db="EMBL/GenBank/DDBJ databases">
        <authorList>
            <consortium name="Wellcome Sanger Institute Data Sharing"/>
        </authorList>
    </citation>
    <scope>NUCLEOTIDE SEQUENCE [LARGE SCALE GENOMIC DNA]</scope>
</reference>
<dbReference type="SMART" id="SM00207">
    <property type="entry name" value="TNF"/>
    <property type="match status" value="1"/>
</dbReference>
<dbReference type="GO" id="GO:0005164">
    <property type="term" value="F:tumor necrosis factor receptor binding"/>
    <property type="evidence" value="ECO:0007669"/>
    <property type="project" value="InterPro"/>
</dbReference>
<dbReference type="PROSITE" id="PS50049">
    <property type="entry name" value="THD_2"/>
    <property type="match status" value="1"/>
</dbReference>
<dbReference type="GO" id="GO:0006955">
    <property type="term" value="P:immune response"/>
    <property type="evidence" value="ECO:0007669"/>
    <property type="project" value="InterPro"/>
</dbReference>
<evidence type="ECO:0000313" key="7">
    <source>
        <dbReference type="Proteomes" id="UP000472264"/>
    </source>
</evidence>
<name>A0A665VV69_ECHNA</name>
<dbReference type="GO" id="GO:0016020">
    <property type="term" value="C:membrane"/>
    <property type="evidence" value="ECO:0007669"/>
    <property type="project" value="UniProtKB-SubCell"/>
</dbReference>
<comment type="similarity">
    <text evidence="2">Belongs to the tumor necrosis factor family.</text>
</comment>
<evidence type="ECO:0000259" key="5">
    <source>
        <dbReference type="PROSITE" id="PS50049"/>
    </source>
</evidence>
<evidence type="ECO:0000256" key="3">
    <source>
        <dbReference type="ARBA" id="ARBA00022514"/>
    </source>
</evidence>
<accession>A0A665VV69</accession>
<dbReference type="PANTHER" id="PTHR11471:SF24">
    <property type="entry name" value="TUMOR NECROSIS FACTOR LIGAND SUPERFAMILY MEMBER 15"/>
    <property type="match status" value="1"/>
</dbReference>
<dbReference type="Gene3D" id="2.60.120.40">
    <property type="match status" value="1"/>
</dbReference>
<dbReference type="InterPro" id="IPR006052">
    <property type="entry name" value="TNF_dom"/>
</dbReference>
<dbReference type="InterPro" id="IPR008983">
    <property type="entry name" value="Tumour_necrosis_fac-like_dom"/>
</dbReference>
<reference evidence="6" key="2">
    <citation type="submission" date="2025-08" db="UniProtKB">
        <authorList>
            <consortium name="Ensembl"/>
        </authorList>
    </citation>
    <scope>IDENTIFICATION</scope>
</reference>